<sequence>GQGTAEVEQGSAQAQEGEAEDHRRQPVEQGQHETGRL</sequence>
<dbReference type="EMBL" id="CADCVZ010000016">
    <property type="protein sequence ID" value="CAA9501870.1"/>
    <property type="molecule type" value="Genomic_DNA"/>
</dbReference>
<feature type="non-terminal residue" evidence="2">
    <location>
        <position position="37"/>
    </location>
</feature>
<name>A0A6J4SKC3_9SPHN</name>
<evidence type="ECO:0000313" key="2">
    <source>
        <dbReference type="EMBL" id="CAA9501870.1"/>
    </source>
</evidence>
<dbReference type="AlphaFoldDB" id="A0A6J4SKC3"/>
<feature type="compositionally biased region" description="Basic and acidic residues" evidence="1">
    <location>
        <begin position="20"/>
        <end position="37"/>
    </location>
</feature>
<protein>
    <submittedName>
        <fullName evidence="2">Uncharacterized protein</fullName>
    </submittedName>
</protein>
<proteinExistence type="predicted"/>
<gene>
    <name evidence="2" type="ORF">AVDCRST_MAG09-777</name>
</gene>
<accession>A0A6J4SKC3</accession>
<evidence type="ECO:0000256" key="1">
    <source>
        <dbReference type="SAM" id="MobiDB-lite"/>
    </source>
</evidence>
<feature type="region of interest" description="Disordered" evidence="1">
    <location>
        <begin position="1"/>
        <end position="37"/>
    </location>
</feature>
<feature type="non-terminal residue" evidence="2">
    <location>
        <position position="1"/>
    </location>
</feature>
<reference evidence="2" key="1">
    <citation type="submission" date="2020-02" db="EMBL/GenBank/DDBJ databases">
        <authorList>
            <person name="Meier V. D."/>
        </authorList>
    </citation>
    <scope>NUCLEOTIDE SEQUENCE</scope>
    <source>
        <strain evidence="2">AVDCRST_MAG09</strain>
    </source>
</reference>
<organism evidence="2">
    <name type="scientific">uncultured Sphingomonas sp</name>
    <dbReference type="NCBI Taxonomy" id="158754"/>
    <lineage>
        <taxon>Bacteria</taxon>
        <taxon>Pseudomonadati</taxon>
        <taxon>Pseudomonadota</taxon>
        <taxon>Alphaproteobacteria</taxon>
        <taxon>Sphingomonadales</taxon>
        <taxon>Sphingomonadaceae</taxon>
        <taxon>Sphingomonas</taxon>
        <taxon>environmental samples</taxon>
    </lineage>
</organism>